<sequence>MEKIRKRWHPAFGEIGFWVLALIGIACIDPSGEAHTSLCPLALTGLDFCPGCGLGRSMHLLARGEVAASWAMHPLAGFAYVAIVFRFVTLIRFYLKFN</sequence>
<evidence type="ECO:0008006" key="4">
    <source>
        <dbReference type="Google" id="ProtNLM"/>
    </source>
</evidence>
<dbReference type="OrthoDB" id="1525013at2"/>
<comment type="caution">
    <text evidence="2">The sequence shown here is derived from an EMBL/GenBank/DDBJ whole genome shotgun (WGS) entry which is preliminary data.</text>
</comment>
<proteinExistence type="predicted"/>
<dbReference type="PATRIC" id="fig|1189621.3.peg.2233"/>
<keyword evidence="1" id="KW-0812">Transmembrane</keyword>
<gene>
    <name evidence="2" type="ORF">A3SI_10714</name>
</gene>
<keyword evidence="1" id="KW-0472">Membrane</keyword>
<dbReference type="Pfam" id="PF10825">
    <property type="entry name" value="DUF2752"/>
    <property type="match status" value="1"/>
</dbReference>
<evidence type="ECO:0000256" key="1">
    <source>
        <dbReference type="SAM" id="Phobius"/>
    </source>
</evidence>
<dbReference type="PROSITE" id="PS51257">
    <property type="entry name" value="PROKAR_LIPOPROTEIN"/>
    <property type="match status" value="1"/>
</dbReference>
<dbReference type="STRING" id="1189621.A3SI_10714"/>
<keyword evidence="1" id="KW-1133">Transmembrane helix</keyword>
<dbReference type="RefSeq" id="WP_009055137.1">
    <property type="nucleotide sequence ID" value="NZ_AJYA01000022.1"/>
</dbReference>
<organism evidence="2 3">
    <name type="scientific">Nitritalea halalkaliphila LW7</name>
    <dbReference type="NCBI Taxonomy" id="1189621"/>
    <lineage>
        <taxon>Bacteria</taxon>
        <taxon>Pseudomonadati</taxon>
        <taxon>Bacteroidota</taxon>
        <taxon>Cytophagia</taxon>
        <taxon>Cytophagales</taxon>
        <taxon>Cyclobacteriaceae</taxon>
        <taxon>Nitritalea</taxon>
    </lineage>
</organism>
<dbReference type="EMBL" id="AJYA01000022">
    <property type="protein sequence ID" value="EIM76282.1"/>
    <property type="molecule type" value="Genomic_DNA"/>
</dbReference>
<protein>
    <recommendedName>
        <fullName evidence="4">DUF2752 domain-containing protein</fullName>
    </recommendedName>
</protein>
<dbReference type="AlphaFoldDB" id="I5C380"/>
<feature type="transmembrane region" description="Helical" evidence="1">
    <location>
        <begin position="12"/>
        <end position="31"/>
    </location>
</feature>
<dbReference type="Proteomes" id="UP000005551">
    <property type="component" value="Unassembled WGS sequence"/>
</dbReference>
<accession>I5C380</accession>
<feature type="transmembrane region" description="Helical" evidence="1">
    <location>
        <begin position="75"/>
        <end position="95"/>
    </location>
</feature>
<reference evidence="2 3" key="1">
    <citation type="submission" date="2012-05" db="EMBL/GenBank/DDBJ databases">
        <title>Genome sequence of Nitritalea halalkaliphila LW7.</title>
        <authorList>
            <person name="Jangir P.K."/>
            <person name="Singh A."/>
            <person name="Shivaji S."/>
            <person name="Sharma R."/>
        </authorList>
    </citation>
    <scope>NUCLEOTIDE SEQUENCE [LARGE SCALE GENOMIC DNA]</scope>
    <source>
        <strain evidence="2 3">LW7</strain>
    </source>
</reference>
<name>I5C380_9BACT</name>
<dbReference type="InterPro" id="IPR021215">
    <property type="entry name" value="DUF2752"/>
</dbReference>
<evidence type="ECO:0000313" key="2">
    <source>
        <dbReference type="EMBL" id="EIM76282.1"/>
    </source>
</evidence>
<keyword evidence="3" id="KW-1185">Reference proteome</keyword>
<evidence type="ECO:0000313" key="3">
    <source>
        <dbReference type="Proteomes" id="UP000005551"/>
    </source>
</evidence>